<proteinExistence type="predicted"/>
<protein>
    <submittedName>
        <fullName evidence="1">Uncharacterized protein</fullName>
    </submittedName>
</protein>
<accession>A0A427B0T1</accession>
<evidence type="ECO:0000313" key="2">
    <source>
        <dbReference type="Proteomes" id="UP000287651"/>
    </source>
</evidence>
<comment type="caution">
    <text evidence="1">The sequence shown here is derived from an EMBL/GenBank/DDBJ whole genome shotgun (WGS) entry which is preliminary data.</text>
</comment>
<reference evidence="1 2" key="1">
    <citation type="journal article" date="2014" name="Agronomy (Basel)">
        <title>A Draft Genome Sequence for Ensete ventricosum, the Drought-Tolerant Tree Against Hunger.</title>
        <authorList>
            <person name="Harrison J."/>
            <person name="Moore K.A."/>
            <person name="Paszkiewicz K."/>
            <person name="Jones T."/>
            <person name="Grant M."/>
            <person name="Ambacheew D."/>
            <person name="Muzemil S."/>
            <person name="Studholme D.J."/>
        </authorList>
    </citation>
    <scope>NUCLEOTIDE SEQUENCE [LARGE SCALE GENOMIC DNA]</scope>
</reference>
<sequence length="110" mass="12499">VWEIGHCSLRSLADARHRVLAQAGGEDGAIVSIIPDMDVVVGMCSHWTTRLLILLIQNLLCILRTNAFRCGLRPFGFILVCCIDPFDRYAFMFSKLQLDSCLFFLFLLLY</sequence>
<dbReference type="EMBL" id="AMZH03000760">
    <property type="protein sequence ID" value="RRT82124.1"/>
    <property type="molecule type" value="Genomic_DNA"/>
</dbReference>
<dbReference type="Proteomes" id="UP000287651">
    <property type="component" value="Unassembled WGS sequence"/>
</dbReference>
<organism evidence="1 2">
    <name type="scientific">Ensete ventricosum</name>
    <name type="common">Abyssinian banana</name>
    <name type="synonym">Musa ensete</name>
    <dbReference type="NCBI Taxonomy" id="4639"/>
    <lineage>
        <taxon>Eukaryota</taxon>
        <taxon>Viridiplantae</taxon>
        <taxon>Streptophyta</taxon>
        <taxon>Embryophyta</taxon>
        <taxon>Tracheophyta</taxon>
        <taxon>Spermatophyta</taxon>
        <taxon>Magnoliopsida</taxon>
        <taxon>Liliopsida</taxon>
        <taxon>Zingiberales</taxon>
        <taxon>Musaceae</taxon>
        <taxon>Ensete</taxon>
    </lineage>
</organism>
<evidence type="ECO:0000313" key="1">
    <source>
        <dbReference type="EMBL" id="RRT82124.1"/>
    </source>
</evidence>
<gene>
    <name evidence="1" type="ORF">B296_00014628</name>
</gene>
<feature type="non-terminal residue" evidence="1">
    <location>
        <position position="1"/>
    </location>
</feature>
<dbReference type="AlphaFoldDB" id="A0A427B0T1"/>
<name>A0A427B0T1_ENSVE</name>